<dbReference type="Proteomes" id="UP001444625">
    <property type="component" value="Unassembled WGS sequence"/>
</dbReference>
<dbReference type="Pfam" id="PF14106">
    <property type="entry name" value="DUF4279"/>
    <property type="match status" value="1"/>
</dbReference>
<dbReference type="EMBL" id="JBDIML010000003">
    <property type="protein sequence ID" value="MEN2768020.1"/>
    <property type="molecule type" value="Genomic_DNA"/>
</dbReference>
<keyword evidence="2" id="KW-1185">Reference proteome</keyword>
<dbReference type="RefSeq" id="WP_345825482.1">
    <property type="nucleotide sequence ID" value="NZ_JBDIML010000003.1"/>
</dbReference>
<name>A0ABU9XI95_9BACI</name>
<sequence>MPNHKGNMEAHGVTIPYIWMDRTEKSTKLVILLPSKAYTTQGPLFWYTNHIYWNEGFDSLQLLYTSQDIDEEKLPVIVNEMIITFLQQHEYETIHFVSMGLGSTVAAYFLTHQVYPNIQAVWFSPDINHSNVLQALLNRPNKGLVLFGDSGDLIQEEGAQLVEEKEHLIVAHVNGGDLLEDIYPELNIDTMRSIVQIVQQFIQTGVIELIEKKTEIQVYICLYGDDFPLEEVTEKLGIEPTNTVKKGDEIIPPNGKINPDFRRYYTQTSWELETGYQENVDLEDVMNQIVGKLRSKIFVINELRKKYDLTSHIQVVLHVENGQMPILTLNKKLISFAHQIQTEYIDFDCYVMPFDENLRFENDGINFKGRKL</sequence>
<evidence type="ECO:0000313" key="1">
    <source>
        <dbReference type="EMBL" id="MEN2768020.1"/>
    </source>
</evidence>
<protein>
    <submittedName>
        <fullName evidence="1">DUF4279 domain-containing protein</fullName>
    </submittedName>
</protein>
<evidence type="ECO:0000313" key="2">
    <source>
        <dbReference type="Proteomes" id="UP001444625"/>
    </source>
</evidence>
<accession>A0ABU9XI95</accession>
<proteinExistence type="predicted"/>
<comment type="caution">
    <text evidence="1">The sequence shown here is derived from an EMBL/GenBank/DDBJ whole genome shotgun (WGS) entry which is preliminary data.</text>
</comment>
<organism evidence="1 2">
    <name type="scientific">Ornithinibacillus xuwenensis</name>
    <dbReference type="NCBI Taxonomy" id="3144668"/>
    <lineage>
        <taxon>Bacteria</taxon>
        <taxon>Bacillati</taxon>
        <taxon>Bacillota</taxon>
        <taxon>Bacilli</taxon>
        <taxon>Bacillales</taxon>
        <taxon>Bacillaceae</taxon>
        <taxon>Ornithinibacillus</taxon>
    </lineage>
</organism>
<dbReference type="InterPro" id="IPR025459">
    <property type="entry name" value="DUF4279"/>
</dbReference>
<gene>
    <name evidence="1" type="ORF">ABC228_12530</name>
</gene>
<reference evidence="1 2" key="1">
    <citation type="submission" date="2024-05" db="EMBL/GenBank/DDBJ databases">
        <authorList>
            <person name="Haq I."/>
            <person name="Ullah Z."/>
            <person name="Ahmad R."/>
            <person name="Li M."/>
            <person name="Tong Y."/>
        </authorList>
    </citation>
    <scope>NUCLEOTIDE SEQUENCE [LARGE SCALE GENOMIC DNA]</scope>
    <source>
        <strain evidence="1 2">16A2E</strain>
    </source>
</reference>